<dbReference type="InterPro" id="IPR036770">
    <property type="entry name" value="Ankyrin_rpt-contain_sf"/>
</dbReference>
<feature type="compositionally biased region" description="Low complexity" evidence="14">
    <location>
        <begin position="10"/>
        <end position="21"/>
    </location>
</feature>
<keyword evidence="5 13" id="KW-0863">Zinc-finger</keyword>
<dbReference type="PROSITE" id="PS52046">
    <property type="entry name" value="ZF_C2HC_NPR"/>
    <property type="match status" value="1"/>
</dbReference>
<reference evidence="17 18" key="1">
    <citation type="submission" date="2023-12" db="EMBL/GenBank/DDBJ databases">
        <title>A high-quality genome assembly for Dillenia turbinata (Dilleniales).</title>
        <authorList>
            <person name="Chanderbali A."/>
        </authorList>
    </citation>
    <scope>NUCLEOTIDE SEQUENCE [LARGE SCALE GENOMIC DNA]</scope>
    <source>
        <strain evidence="17">LSX21</strain>
        <tissue evidence="17">Leaf</tissue>
    </source>
</reference>
<evidence type="ECO:0000256" key="3">
    <source>
        <dbReference type="ARBA" id="ARBA00022723"/>
    </source>
</evidence>
<dbReference type="GO" id="GO:0009862">
    <property type="term" value="P:systemic acquired resistance, salicylic acid mediated signaling pathway"/>
    <property type="evidence" value="ECO:0007669"/>
    <property type="project" value="InterPro"/>
</dbReference>
<dbReference type="Pfam" id="PF11900">
    <property type="entry name" value="DUF3420"/>
    <property type="match status" value="1"/>
</dbReference>
<dbReference type="Pfam" id="PF12796">
    <property type="entry name" value="Ank_2"/>
    <property type="match status" value="1"/>
</dbReference>
<dbReference type="InterPro" id="IPR021094">
    <property type="entry name" value="NPR1/NIM1-like_C"/>
</dbReference>
<dbReference type="SUPFAM" id="SSF54695">
    <property type="entry name" value="POZ domain"/>
    <property type="match status" value="1"/>
</dbReference>
<protein>
    <submittedName>
        <fullName evidence="17">Regulatory protein NPR, central domain</fullName>
    </submittedName>
</protein>
<gene>
    <name evidence="17" type="ORF">RJ641_001612</name>
</gene>
<dbReference type="PANTHER" id="PTHR46475">
    <property type="entry name" value="REGULATORY PROTEIN NPR3"/>
    <property type="match status" value="1"/>
</dbReference>
<dbReference type="InterPro" id="IPR002110">
    <property type="entry name" value="Ankyrin_rpt"/>
</dbReference>
<keyword evidence="7" id="KW-0611">Plant defense</keyword>
<proteinExistence type="inferred from homology"/>
<evidence type="ECO:0000256" key="8">
    <source>
        <dbReference type="ARBA" id="ARBA00022833"/>
    </source>
</evidence>
<dbReference type="InterPro" id="IPR024228">
    <property type="entry name" value="NPR_central_dom"/>
</dbReference>
<organism evidence="17 18">
    <name type="scientific">Dillenia turbinata</name>
    <dbReference type="NCBI Taxonomy" id="194707"/>
    <lineage>
        <taxon>Eukaryota</taxon>
        <taxon>Viridiplantae</taxon>
        <taxon>Streptophyta</taxon>
        <taxon>Embryophyta</taxon>
        <taxon>Tracheophyta</taxon>
        <taxon>Spermatophyta</taxon>
        <taxon>Magnoliopsida</taxon>
        <taxon>eudicotyledons</taxon>
        <taxon>Gunneridae</taxon>
        <taxon>Pentapetalae</taxon>
        <taxon>Dilleniales</taxon>
        <taxon>Dilleniaceae</taxon>
        <taxon>Dillenia</taxon>
    </lineage>
</organism>
<dbReference type="SUPFAM" id="SSF48403">
    <property type="entry name" value="Ankyrin repeat"/>
    <property type="match status" value="1"/>
</dbReference>
<evidence type="ECO:0000259" key="16">
    <source>
        <dbReference type="PROSITE" id="PS52046"/>
    </source>
</evidence>
<comment type="caution">
    <text evidence="13">Lacks conserved residue(s) required for the propagation of feature annotation.</text>
</comment>
<evidence type="ECO:0000313" key="17">
    <source>
        <dbReference type="EMBL" id="KAK6931988.1"/>
    </source>
</evidence>
<evidence type="ECO:0000256" key="13">
    <source>
        <dbReference type="PROSITE-ProRule" id="PRU01391"/>
    </source>
</evidence>
<dbReference type="Pfam" id="PF12313">
    <property type="entry name" value="NPR1_like_C"/>
    <property type="match status" value="1"/>
</dbReference>
<keyword evidence="18" id="KW-1185">Reference proteome</keyword>
<comment type="caution">
    <text evidence="17">The sequence shown here is derived from an EMBL/GenBank/DDBJ whole genome shotgun (WGS) entry which is preliminary data.</text>
</comment>
<comment type="similarity">
    <text evidence="11">Belongs to the plant 'ANKYRIN-BTB/POZ' family. 'NPR1-like' subfamily.</text>
</comment>
<dbReference type="GO" id="GO:2000031">
    <property type="term" value="P:regulation of salicylic acid mediated signaling pathway"/>
    <property type="evidence" value="ECO:0007669"/>
    <property type="project" value="InterPro"/>
</dbReference>
<dbReference type="SMART" id="SM00225">
    <property type="entry name" value="BTB"/>
    <property type="match status" value="1"/>
</dbReference>
<keyword evidence="9 12" id="KW-0040">ANK repeat</keyword>
<evidence type="ECO:0000256" key="9">
    <source>
        <dbReference type="ARBA" id="ARBA00023043"/>
    </source>
</evidence>
<feature type="region of interest" description="Disordered" evidence="14">
    <location>
        <begin position="556"/>
        <end position="575"/>
    </location>
</feature>
<dbReference type="GO" id="GO:0008270">
    <property type="term" value="F:zinc ion binding"/>
    <property type="evidence" value="ECO:0007669"/>
    <property type="project" value="UniProtKB-KW"/>
</dbReference>
<evidence type="ECO:0000256" key="10">
    <source>
        <dbReference type="ARBA" id="ARBA00023242"/>
    </source>
</evidence>
<evidence type="ECO:0000259" key="15">
    <source>
        <dbReference type="PROSITE" id="PS50097"/>
    </source>
</evidence>
<feature type="repeat" description="ANK" evidence="12">
    <location>
        <begin position="324"/>
        <end position="349"/>
    </location>
</feature>
<evidence type="ECO:0000256" key="12">
    <source>
        <dbReference type="PROSITE-ProRule" id="PRU00023"/>
    </source>
</evidence>
<feature type="compositionally biased region" description="Low complexity" evidence="14">
    <location>
        <begin position="559"/>
        <end position="569"/>
    </location>
</feature>
<dbReference type="GO" id="GO:0005634">
    <property type="term" value="C:nucleus"/>
    <property type="evidence" value="ECO:0007669"/>
    <property type="project" value="UniProtKB-SubCell"/>
</dbReference>
<comment type="pathway">
    <text evidence="2">Protein modification; protein ubiquitination.</text>
</comment>
<dbReference type="SMART" id="SM00248">
    <property type="entry name" value="ANK"/>
    <property type="match status" value="3"/>
</dbReference>
<dbReference type="GO" id="GO:0042742">
    <property type="term" value="P:defense response to bacterium"/>
    <property type="evidence" value="ECO:0007669"/>
    <property type="project" value="TreeGrafter"/>
</dbReference>
<dbReference type="PANTHER" id="PTHR46475:SF2">
    <property type="entry name" value="REGULATORY PROTEIN NPR3"/>
    <property type="match status" value="1"/>
</dbReference>
<dbReference type="EMBL" id="JBAMMX010000010">
    <property type="protein sequence ID" value="KAK6931988.1"/>
    <property type="molecule type" value="Genomic_DNA"/>
</dbReference>
<evidence type="ECO:0000313" key="18">
    <source>
        <dbReference type="Proteomes" id="UP001370490"/>
    </source>
</evidence>
<keyword evidence="8" id="KW-0862">Zinc</keyword>
<accession>A0AAN8VBK7</accession>
<evidence type="ECO:0000256" key="7">
    <source>
        <dbReference type="ARBA" id="ARBA00022821"/>
    </source>
</evidence>
<dbReference type="AlphaFoldDB" id="A0AAN8VBK7"/>
<dbReference type="InterPro" id="IPR044292">
    <property type="entry name" value="NPR"/>
</dbReference>
<dbReference type="InterPro" id="IPR057250">
    <property type="entry name" value="Znf_C2HC_NPR-type"/>
</dbReference>
<dbReference type="FunFam" id="1.25.40.20:FF:000123">
    <property type="entry name" value="regulatory protein NPR3-like"/>
    <property type="match status" value="1"/>
</dbReference>
<sequence>MVYSGGGEPSSSLSFTSSPHKSNGSTCHNMFGSPASQSETVSSLEIISLKKLSCNLEQLLIDEGFDYTDAIIMVEGVPVGVHRCILAARTSSEKNGSGKPKYNMNDMVPYGKVGCEAFRIFLSYLYTGKPKPSPPDMSTCVDNGCPHDACRPAIDFVVELMYASAIFQVPELVSLFQRQLLNFVGKALAEDIIPILVVSFHCQLDQLVAQCVDRIARSDLGNASLEREFPYEVVEKIKSLKLKSKQDDECENVAVDPLLEKRIKRIHKALDSDDVELLRLLLTESEITLDEACALHYAVAYCDPKVVKEVLSLRLANVNLQNDRGFTVLHVAARRKEPSIIVALLSQGACASEPTWDGQTALSICRRLTRPKDYNAKTEQGQEANKDKLCIEVLEREVHRNPLAGDSTVSSPNLADDLHMKLLYLENRVAFARLLFPTEAKLAMEIAHAETTLEFSGLSRSKGSSGNLGKVDLNETPIMQNKRLRSRMEALQKTVETGRRYFPSCSQVLDKFMEDDLPDLFYLEKGTLEEQKIKRMRFMELKDDVENAFRKDRAEINRSGLSSASSSSSLKDELF</sequence>
<dbReference type="Gene3D" id="3.30.710.10">
    <property type="entry name" value="Potassium Channel Kv1.1, Chain A"/>
    <property type="match status" value="1"/>
</dbReference>
<dbReference type="Pfam" id="PF00651">
    <property type="entry name" value="BTB"/>
    <property type="match status" value="1"/>
</dbReference>
<feature type="region of interest" description="Disordered" evidence="14">
    <location>
        <begin position="1"/>
        <end position="21"/>
    </location>
</feature>
<dbReference type="InterPro" id="IPR011333">
    <property type="entry name" value="SKP1/BTB/POZ_sf"/>
</dbReference>
<comment type="subcellular location">
    <subcellularLocation>
        <location evidence="1">Nucleus</location>
    </subcellularLocation>
</comment>
<keyword evidence="6" id="KW-0833">Ubl conjugation pathway</keyword>
<dbReference type="Gene3D" id="1.25.40.20">
    <property type="entry name" value="Ankyrin repeat-containing domain"/>
    <property type="match status" value="1"/>
</dbReference>
<evidence type="ECO:0000256" key="4">
    <source>
        <dbReference type="ARBA" id="ARBA00022737"/>
    </source>
</evidence>
<dbReference type="GO" id="GO:0050832">
    <property type="term" value="P:defense response to fungus"/>
    <property type="evidence" value="ECO:0007669"/>
    <property type="project" value="TreeGrafter"/>
</dbReference>
<dbReference type="PROSITE" id="PS50088">
    <property type="entry name" value="ANK_REPEAT"/>
    <property type="match status" value="1"/>
</dbReference>
<dbReference type="PROSITE" id="PS50297">
    <property type="entry name" value="ANK_REP_REGION"/>
    <property type="match status" value="1"/>
</dbReference>
<name>A0AAN8VBK7_9MAGN</name>
<dbReference type="CDD" id="cd18310">
    <property type="entry name" value="BTB_POZ_NPR_plant"/>
    <property type="match status" value="1"/>
</dbReference>
<dbReference type="GO" id="GO:2000022">
    <property type="term" value="P:regulation of jasmonic acid mediated signaling pathway"/>
    <property type="evidence" value="ECO:0007669"/>
    <property type="project" value="InterPro"/>
</dbReference>
<dbReference type="Proteomes" id="UP001370490">
    <property type="component" value="Unassembled WGS sequence"/>
</dbReference>
<evidence type="ECO:0000256" key="11">
    <source>
        <dbReference type="ARBA" id="ARBA00044947"/>
    </source>
</evidence>
<evidence type="ECO:0000256" key="1">
    <source>
        <dbReference type="ARBA" id="ARBA00004123"/>
    </source>
</evidence>
<dbReference type="InterPro" id="IPR000210">
    <property type="entry name" value="BTB/POZ_dom"/>
</dbReference>
<keyword evidence="10" id="KW-0539">Nucleus</keyword>
<evidence type="ECO:0000256" key="6">
    <source>
        <dbReference type="ARBA" id="ARBA00022786"/>
    </source>
</evidence>
<evidence type="ECO:0000256" key="5">
    <source>
        <dbReference type="ARBA" id="ARBA00022771"/>
    </source>
</evidence>
<evidence type="ECO:0000256" key="2">
    <source>
        <dbReference type="ARBA" id="ARBA00004906"/>
    </source>
</evidence>
<keyword evidence="3" id="KW-0479">Metal-binding</keyword>
<dbReference type="PROSITE" id="PS50097">
    <property type="entry name" value="BTB"/>
    <property type="match status" value="1"/>
</dbReference>
<feature type="domain" description="BTB" evidence="15">
    <location>
        <begin position="68"/>
        <end position="134"/>
    </location>
</feature>
<evidence type="ECO:0000256" key="14">
    <source>
        <dbReference type="SAM" id="MobiDB-lite"/>
    </source>
</evidence>
<feature type="domain" description="C2HC NPR-type" evidence="16">
    <location>
        <begin position="137"/>
        <end position="151"/>
    </location>
</feature>
<keyword evidence="4" id="KW-0677">Repeat</keyword>